<dbReference type="SUPFAM" id="SSF51905">
    <property type="entry name" value="FAD/NAD(P)-binding domain"/>
    <property type="match status" value="1"/>
</dbReference>
<dbReference type="EMBL" id="FMAF01000017">
    <property type="protein sequence ID" value="SCB43549.1"/>
    <property type="molecule type" value="Genomic_DNA"/>
</dbReference>
<keyword evidence="2" id="KW-0285">Flavoprotein</keyword>
<evidence type="ECO:0000256" key="2">
    <source>
        <dbReference type="ARBA" id="ARBA00022630"/>
    </source>
</evidence>
<dbReference type="Gene3D" id="3.50.50.60">
    <property type="entry name" value="FAD/NAD(P)-binding domain"/>
    <property type="match status" value="1"/>
</dbReference>
<feature type="domain" description="FAD-dependent oxidoreductase 2 FAD-binding" evidence="5">
    <location>
        <begin position="19"/>
        <end position="516"/>
    </location>
</feature>
<gene>
    <name evidence="6" type="ORF">GA0061101_11786</name>
</gene>
<reference evidence="6 7" key="1">
    <citation type="submission" date="2016-08" db="EMBL/GenBank/DDBJ databases">
        <authorList>
            <person name="Seilhamer J.J."/>
        </authorList>
    </citation>
    <scope>NUCLEOTIDE SEQUENCE [LARGE SCALE GENOMIC DNA]</scope>
    <source>
        <strain evidence="6 7">P1-7</strain>
    </source>
</reference>
<dbReference type="GO" id="GO:0016491">
    <property type="term" value="F:oxidoreductase activity"/>
    <property type="evidence" value="ECO:0007669"/>
    <property type="project" value="UniProtKB-KW"/>
</dbReference>
<evidence type="ECO:0000256" key="4">
    <source>
        <dbReference type="ARBA" id="ARBA00023002"/>
    </source>
</evidence>
<dbReference type="Gene3D" id="3.90.700.10">
    <property type="entry name" value="Succinate dehydrogenase/fumarate reductase flavoprotein, catalytic domain"/>
    <property type="match status" value="1"/>
</dbReference>
<evidence type="ECO:0000313" key="7">
    <source>
        <dbReference type="Proteomes" id="UP000199205"/>
    </source>
</evidence>
<evidence type="ECO:0000256" key="1">
    <source>
        <dbReference type="ARBA" id="ARBA00001974"/>
    </source>
</evidence>
<dbReference type="InterPro" id="IPR036188">
    <property type="entry name" value="FAD/NAD-bd_sf"/>
</dbReference>
<dbReference type="SUPFAM" id="SSF56425">
    <property type="entry name" value="Succinate dehydrogenase/fumarate reductase flavoprotein, catalytic domain"/>
    <property type="match status" value="1"/>
</dbReference>
<dbReference type="PANTHER" id="PTHR43400">
    <property type="entry name" value="FUMARATE REDUCTASE"/>
    <property type="match status" value="1"/>
</dbReference>
<evidence type="ECO:0000256" key="3">
    <source>
        <dbReference type="ARBA" id="ARBA00022827"/>
    </source>
</evidence>
<evidence type="ECO:0000259" key="5">
    <source>
        <dbReference type="Pfam" id="PF00890"/>
    </source>
</evidence>
<keyword evidence="4" id="KW-0560">Oxidoreductase</keyword>
<dbReference type="GO" id="GO:0008202">
    <property type="term" value="P:steroid metabolic process"/>
    <property type="evidence" value="ECO:0007669"/>
    <property type="project" value="UniProtKB-ARBA"/>
</dbReference>
<organism evidence="6 7">
    <name type="scientific">Rhizobium lusitanum</name>
    <dbReference type="NCBI Taxonomy" id="293958"/>
    <lineage>
        <taxon>Bacteria</taxon>
        <taxon>Pseudomonadati</taxon>
        <taxon>Pseudomonadota</taxon>
        <taxon>Alphaproteobacteria</taxon>
        <taxon>Hyphomicrobiales</taxon>
        <taxon>Rhizobiaceae</taxon>
        <taxon>Rhizobium/Agrobacterium group</taxon>
        <taxon>Rhizobium</taxon>
    </lineage>
</organism>
<evidence type="ECO:0000313" key="6">
    <source>
        <dbReference type="EMBL" id="SCB43549.1"/>
    </source>
</evidence>
<proteinExistence type="predicted"/>
<protein>
    <submittedName>
        <fullName evidence="6">3-oxosteroid 1-dehydrogenase</fullName>
    </submittedName>
</protein>
<accession>A0A1C3WU76</accession>
<dbReference type="Pfam" id="PF00890">
    <property type="entry name" value="FAD_binding_2"/>
    <property type="match status" value="1"/>
</dbReference>
<dbReference type="InterPro" id="IPR027477">
    <property type="entry name" value="Succ_DH/fumarate_Rdtase_cat_sf"/>
</dbReference>
<name>A0A1C3WU76_9HYPH</name>
<keyword evidence="3" id="KW-0274">FAD</keyword>
<dbReference type="PANTHER" id="PTHR43400:SF10">
    <property type="entry name" value="3-OXOSTEROID 1-DEHYDROGENASE"/>
    <property type="match status" value="1"/>
</dbReference>
<dbReference type="OrthoDB" id="3178130at2"/>
<dbReference type="InterPro" id="IPR050315">
    <property type="entry name" value="FAD-oxidoreductase_2"/>
</dbReference>
<sequence length="549" mass="60326">MFSRSVRTTPPGQMEGTTDIIVVGSGAAALTAALTAASAGKSVRVIEKTDKLGGTSAMSGGMTWLPGNHYAQAAGVEDSFEEALAYMRAASPIGWRETEDELWKSQLRNGPEMLKLVEALSPLRFRLTPVPDPFQECVGAKSTRILSVEPLSKKILGPLRKKVRRSTIPQRLTYHETVAAKLDRQPIRGTLKFLPTLIRRWLTDSMAQGNGLITGLLKGCIDAGCMFELSTRAIALKVDAAGVVKGVEVERDGRRHTYKARSGVVLATGGFEWDSKMLATYFPSEIDFKSSPSSNEGDGHKMAQAIGATFAHMDQGNIVIQPPTKYEGKLHGLPLRIHAEPDAIIVDQSGNRFASEYEFWVYDRIMDRDDDGGLIHQPAWVISHWPMIKRTPLIWWYRRYQPGWLLKADSLEELAAKTGLPSGALRKTVERFNAFARTGIDEDYQRGCSCFYEKSVASSVGLMAEIKKPPYVAYRFRPSLLGTKGGVRTNEYGQALRADGSIIPGLYCAGNVMASPTGARTPSQVGTTIGPYMTWGYICARSILKDNRL</sequence>
<dbReference type="InterPro" id="IPR003953">
    <property type="entry name" value="FAD-dep_OxRdtase_2_FAD-bd"/>
</dbReference>
<comment type="cofactor">
    <cofactor evidence="1">
        <name>FAD</name>
        <dbReference type="ChEBI" id="CHEBI:57692"/>
    </cofactor>
</comment>
<dbReference type="AlphaFoldDB" id="A0A1C3WU76"/>
<dbReference type="Proteomes" id="UP000199205">
    <property type="component" value="Unassembled WGS sequence"/>
</dbReference>